<evidence type="ECO:0000313" key="1">
    <source>
        <dbReference type="EMBL" id="JAH45106.1"/>
    </source>
</evidence>
<dbReference type="EMBL" id="GBXM01063471">
    <property type="protein sequence ID" value="JAH45106.1"/>
    <property type="molecule type" value="Transcribed_RNA"/>
</dbReference>
<proteinExistence type="predicted"/>
<reference evidence="1" key="1">
    <citation type="submission" date="2014-11" db="EMBL/GenBank/DDBJ databases">
        <authorList>
            <person name="Amaro Gonzalez C."/>
        </authorList>
    </citation>
    <scope>NUCLEOTIDE SEQUENCE</scope>
</reference>
<sequence length="49" mass="5662">MLIESSSYFKEHCLPEKAKDTKTSYLLCSLLMTFEETLCTIVFSEITHV</sequence>
<accession>A0A0E9SUX5</accession>
<name>A0A0E9SUX5_ANGAN</name>
<organism evidence="1">
    <name type="scientific">Anguilla anguilla</name>
    <name type="common">European freshwater eel</name>
    <name type="synonym">Muraena anguilla</name>
    <dbReference type="NCBI Taxonomy" id="7936"/>
    <lineage>
        <taxon>Eukaryota</taxon>
        <taxon>Metazoa</taxon>
        <taxon>Chordata</taxon>
        <taxon>Craniata</taxon>
        <taxon>Vertebrata</taxon>
        <taxon>Euteleostomi</taxon>
        <taxon>Actinopterygii</taxon>
        <taxon>Neopterygii</taxon>
        <taxon>Teleostei</taxon>
        <taxon>Anguilliformes</taxon>
        <taxon>Anguillidae</taxon>
        <taxon>Anguilla</taxon>
    </lineage>
</organism>
<protein>
    <submittedName>
        <fullName evidence="1">Uncharacterized protein</fullName>
    </submittedName>
</protein>
<dbReference type="AlphaFoldDB" id="A0A0E9SUX5"/>
<reference evidence="1" key="2">
    <citation type="journal article" date="2015" name="Fish Shellfish Immunol.">
        <title>Early steps in the European eel (Anguilla anguilla)-Vibrio vulnificus interaction in the gills: Role of the RtxA13 toxin.</title>
        <authorList>
            <person name="Callol A."/>
            <person name="Pajuelo D."/>
            <person name="Ebbesson L."/>
            <person name="Teles M."/>
            <person name="MacKenzie S."/>
            <person name="Amaro C."/>
        </authorList>
    </citation>
    <scope>NUCLEOTIDE SEQUENCE</scope>
</reference>